<dbReference type="AlphaFoldDB" id="A0A366H7F4"/>
<protein>
    <submittedName>
        <fullName evidence="1">Uncharacterized protein</fullName>
    </submittedName>
</protein>
<name>A0A366H7F4_9BACT</name>
<dbReference type="Proteomes" id="UP000253426">
    <property type="component" value="Unassembled WGS sequence"/>
</dbReference>
<gene>
    <name evidence="1" type="ORF">DES53_112100</name>
</gene>
<dbReference type="EMBL" id="QNRR01000012">
    <property type="protein sequence ID" value="RBP38102.1"/>
    <property type="molecule type" value="Genomic_DNA"/>
</dbReference>
<organism evidence="1 2">
    <name type="scientific">Roseimicrobium gellanilyticum</name>
    <dbReference type="NCBI Taxonomy" id="748857"/>
    <lineage>
        <taxon>Bacteria</taxon>
        <taxon>Pseudomonadati</taxon>
        <taxon>Verrucomicrobiota</taxon>
        <taxon>Verrucomicrobiia</taxon>
        <taxon>Verrucomicrobiales</taxon>
        <taxon>Verrucomicrobiaceae</taxon>
        <taxon>Roseimicrobium</taxon>
    </lineage>
</organism>
<accession>A0A366H7F4</accession>
<comment type="caution">
    <text evidence="1">The sequence shown here is derived from an EMBL/GenBank/DDBJ whole genome shotgun (WGS) entry which is preliminary data.</text>
</comment>
<evidence type="ECO:0000313" key="1">
    <source>
        <dbReference type="EMBL" id="RBP38102.1"/>
    </source>
</evidence>
<keyword evidence="2" id="KW-1185">Reference proteome</keyword>
<sequence>MRRASEVPHAPVLVALRGALRLIAWFRTWVREKGNVLLTTFLGSRFSDLNKISKNSAKYTTSERCPLALEKTNGFNYSIHARPYRENQQVLEPCAET</sequence>
<evidence type="ECO:0000313" key="2">
    <source>
        <dbReference type="Proteomes" id="UP000253426"/>
    </source>
</evidence>
<proteinExistence type="predicted"/>
<reference evidence="1 2" key="1">
    <citation type="submission" date="2018-06" db="EMBL/GenBank/DDBJ databases">
        <title>Genomic Encyclopedia of Type Strains, Phase IV (KMG-IV): sequencing the most valuable type-strain genomes for metagenomic binning, comparative biology and taxonomic classification.</title>
        <authorList>
            <person name="Goeker M."/>
        </authorList>
    </citation>
    <scope>NUCLEOTIDE SEQUENCE [LARGE SCALE GENOMIC DNA]</scope>
    <source>
        <strain evidence="1 2">DSM 25532</strain>
    </source>
</reference>